<dbReference type="PANTHER" id="PTHR13318:SF133">
    <property type="entry name" value="F-BOX PROTEIN SKIP2"/>
    <property type="match status" value="1"/>
</dbReference>
<organism evidence="2 3">
    <name type="scientific">Malus baccata</name>
    <name type="common">Siberian crab apple</name>
    <name type="synonym">Pyrus baccata</name>
    <dbReference type="NCBI Taxonomy" id="106549"/>
    <lineage>
        <taxon>Eukaryota</taxon>
        <taxon>Viridiplantae</taxon>
        <taxon>Streptophyta</taxon>
        <taxon>Embryophyta</taxon>
        <taxon>Tracheophyta</taxon>
        <taxon>Spermatophyta</taxon>
        <taxon>Magnoliopsida</taxon>
        <taxon>eudicotyledons</taxon>
        <taxon>Gunneridae</taxon>
        <taxon>Pentapetalae</taxon>
        <taxon>rosids</taxon>
        <taxon>fabids</taxon>
        <taxon>Rosales</taxon>
        <taxon>Rosaceae</taxon>
        <taxon>Amygdaloideae</taxon>
        <taxon>Maleae</taxon>
        <taxon>Malus</taxon>
    </lineage>
</organism>
<name>A0A540LRQ5_MALBA</name>
<dbReference type="InterPro" id="IPR057207">
    <property type="entry name" value="FBXL15_LRR"/>
</dbReference>
<dbReference type="InterPro" id="IPR006553">
    <property type="entry name" value="Leu-rich_rpt_Cys-con_subtyp"/>
</dbReference>
<dbReference type="EMBL" id="VIEB01000490">
    <property type="protein sequence ID" value="TQD89147.1"/>
    <property type="molecule type" value="Genomic_DNA"/>
</dbReference>
<dbReference type="Pfam" id="PF25372">
    <property type="entry name" value="DUF7885"/>
    <property type="match status" value="1"/>
</dbReference>
<feature type="domain" description="F-box/LRR-repeat protein 15-like leucin rich repeat" evidence="1">
    <location>
        <begin position="47"/>
        <end position="206"/>
    </location>
</feature>
<comment type="caution">
    <text evidence="2">The sequence shown here is derived from an EMBL/GenBank/DDBJ whole genome shotgun (WGS) entry which is preliminary data.</text>
</comment>
<dbReference type="SUPFAM" id="SSF52047">
    <property type="entry name" value="RNI-like"/>
    <property type="match status" value="1"/>
</dbReference>
<dbReference type="Gene3D" id="3.80.10.10">
    <property type="entry name" value="Ribonuclease Inhibitor"/>
    <property type="match status" value="1"/>
</dbReference>
<proteinExistence type="predicted"/>
<dbReference type="SMART" id="SM00367">
    <property type="entry name" value="LRR_CC"/>
    <property type="match status" value="4"/>
</dbReference>
<evidence type="ECO:0000259" key="1">
    <source>
        <dbReference type="Pfam" id="PF25372"/>
    </source>
</evidence>
<dbReference type="GO" id="GO:0031146">
    <property type="term" value="P:SCF-dependent proteasomal ubiquitin-dependent protein catabolic process"/>
    <property type="evidence" value="ECO:0007669"/>
    <property type="project" value="TreeGrafter"/>
</dbReference>
<protein>
    <recommendedName>
        <fullName evidence="1">F-box/LRR-repeat protein 15-like leucin rich repeat domain-containing protein</fullName>
    </recommendedName>
</protein>
<dbReference type="InterPro" id="IPR032675">
    <property type="entry name" value="LRR_dom_sf"/>
</dbReference>
<dbReference type="AlphaFoldDB" id="A0A540LRQ5"/>
<reference evidence="2 3" key="1">
    <citation type="journal article" date="2019" name="G3 (Bethesda)">
        <title>Sequencing of a Wild Apple (Malus baccata) Genome Unravels the Differences Between Cultivated and Wild Apple Species Regarding Disease Resistance and Cold Tolerance.</title>
        <authorList>
            <person name="Chen X."/>
        </authorList>
    </citation>
    <scope>NUCLEOTIDE SEQUENCE [LARGE SCALE GENOMIC DNA]</scope>
    <source>
        <strain evidence="3">cv. Shandingzi</strain>
        <tissue evidence="2">Leaves</tissue>
    </source>
</reference>
<dbReference type="Proteomes" id="UP000315295">
    <property type="component" value="Unassembled WGS sequence"/>
</dbReference>
<evidence type="ECO:0000313" key="3">
    <source>
        <dbReference type="Proteomes" id="UP000315295"/>
    </source>
</evidence>
<sequence>MATFAQNCSKNLKTLKLIRCLGDCDTVLEKLGNGNRGVIEIHLERLQVADLGFSAISKCSNMEVLHIVKAPECSNFGLICVVENCKLLRKLHIDGWRTNMIGDEGLIAISKECPNIQELVLIGVNPTSLSLTAIASNCQKLERLALCGSGSIGDAEFACIAAKCVALKKLCIKGCPISNVGLEMLAWGCPSLSKIKVKKCRGVNGEAAESIGCAQWLQSALCSSPSAVVTSRLLLRPSTHVRAIHALCPLSPTSQLLSND</sequence>
<gene>
    <name evidence="2" type="ORF">C1H46_025316</name>
</gene>
<dbReference type="GO" id="GO:0019005">
    <property type="term" value="C:SCF ubiquitin ligase complex"/>
    <property type="evidence" value="ECO:0007669"/>
    <property type="project" value="TreeGrafter"/>
</dbReference>
<accession>A0A540LRQ5</accession>
<evidence type="ECO:0000313" key="2">
    <source>
        <dbReference type="EMBL" id="TQD89147.1"/>
    </source>
</evidence>
<dbReference type="STRING" id="106549.A0A540LRQ5"/>
<dbReference type="PANTHER" id="PTHR13318">
    <property type="entry name" value="PARTNER OF PAIRED, ISOFORM B-RELATED"/>
    <property type="match status" value="1"/>
</dbReference>
<keyword evidence="3" id="KW-1185">Reference proteome</keyword>